<organism evidence="2 3">
    <name type="scientific">Ambispora leptoticha</name>
    <dbReference type="NCBI Taxonomy" id="144679"/>
    <lineage>
        <taxon>Eukaryota</taxon>
        <taxon>Fungi</taxon>
        <taxon>Fungi incertae sedis</taxon>
        <taxon>Mucoromycota</taxon>
        <taxon>Glomeromycotina</taxon>
        <taxon>Glomeromycetes</taxon>
        <taxon>Archaeosporales</taxon>
        <taxon>Ambisporaceae</taxon>
        <taxon>Ambispora</taxon>
    </lineage>
</organism>
<evidence type="ECO:0000313" key="3">
    <source>
        <dbReference type="Proteomes" id="UP000789508"/>
    </source>
</evidence>
<dbReference type="AlphaFoldDB" id="A0A9N9HXD6"/>
<dbReference type="OrthoDB" id="2460560at2759"/>
<sequence length="105" mass="12596">MSFFKNLFNKKQKNDEKLNIVFEEEITFKHENNEIYQQWEDEMNSHWNDILQENENSWDDIEDRPTYTVDSEEFEEGNSSNSLTQPTEEENRSSFSSQDTLVESS</sequence>
<name>A0A9N9HXD6_9GLOM</name>
<feature type="compositionally biased region" description="Polar residues" evidence="1">
    <location>
        <begin position="93"/>
        <end position="105"/>
    </location>
</feature>
<protein>
    <submittedName>
        <fullName evidence="2">11267_t:CDS:1</fullName>
    </submittedName>
</protein>
<dbReference type="Proteomes" id="UP000789508">
    <property type="component" value="Unassembled WGS sequence"/>
</dbReference>
<evidence type="ECO:0000313" key="2">
    <source>
        <dbReference type="EMBL" id="CAG8710065.1"/>
    </source>
</evidence>
<proteinExistence type="predicted"/>
<dbReference type="EMBL" id="CAJVPS010022189">
    <property type="protein sequence ID" value="CAG8710065.1"/>
    <property type="molecule type" value="Genomic_DNA"/>
</dbReference>
<gene>
    <name evidence="2" type="ORF">ALEPTO_LOCUS11878</name>
</gene>
<reference evidence="2" key="1">
    <citation type="submission" date="2021-06" db="EMBL/GenBank/DDBJ databases">
        <authorList>
            <person name="Kallberg Y."/>
            <person name="Tangrot J."/>
            <person name="Rosling A."/>
        </authorList>
    </citation>
    <scope>NUCLEOTIDE SEQUENCE</scope>
    <source>
        <strain evidence="2">FL130A</strain>
    </source>
</reference>
<feature type="region of interest" description="Disordered" evidence="1">
    <location>
        <begin position="69"/>
        <end position="105"/>
    </location>
</feature>
<comment type="caution">
    <text evidence="2">The sequence shown here is derived from an EMBL/GenBank/DDBJ whole genome shotgun (WGS) entry which is preliminary data.</text>
</comment>
<evidence type="ECO:0000256" key="1">
    <source>
        <dbReference type="SAM" id="MobiDB-lite"/>
    </source>
</evidence>
<feature type="non-terminal residue" evidence="2">
    <location>
        <position position="105"/>
    </location>
</feature>
<accession>A0A9N9HXD6</accession>
<keyword evidence="3" id="KW-1185">Reference proteome</keyword>